<reference evidence="1" key="1">
    <citation type="submission" date="2016-03" db="EMBL/GenBank/DDBJ databases">
        <authorList>
            <person name="Ploux O."/>
        </authorList>
    </citation>
    <scope>NUCLEOTIDE SEQUENCE</scope>
    <source>
        <strain evidence="1">UC10</strain>
    </source>
</reference>
<accession>A0A1Y5PD54</accession>
<dbReference type="EMBL" id="FLQS01000028">
    <property type="protein sequence ID" value="SBS76612.1"/>
    <property type="molecule type" value="Genomic_DNA"/>
</dbReference>
<evidence type="ECO:0000313" key="1">
    <source>
        <dbReference type="EMBL" id="SBS76612.1"/>
    </source>
</evidence>
<name>A0A1Y5PD54_9MYCO</name>
<protein>
    <recommendedName>
        <fullName evidence="2">ESX-1 secretion-associated protein EspL</fullName>
    </recommendedName>
</protein>
<proteinExistence type="predicted"/>
<evidence type="ECO:0008006" key="2">
    <source>
        <dbReference type="Google" id="ProtNLM"/>
    </source>
</evidence>
<sequence length="119" mass="12583">MTTPPPGPFGGAANFYDLGDAEKVKFAESETAATLAHLDKLLSDLDELGAGVDDPDGLVSLSLGFDGHLLEIRIAEAVGKVMTNLELENRLNRLLAAGTEGINGMRADFWQSAIDENPA</sequence>
<organism evidence="1">
    <name type="scientific">uncultured Mycobacterium sp</name>
    <dbReference type="NCBI Taxonomy" id="171292"/>
    <lineage>
        <taxon>Bacteria</taxon>
        <taxon>Bacillati</taxon>
        <taxon>Actinomycetota</taxon>
        <taxon>Actinomycetes</taxon>
        <taxon>Mycobacteriales</taxon>
        <taxon>Mycobacteriaceae</taxon>
        <taxon>Mycobacterium</taxon>
        <taxon>environmental samples</taxon>
    </lineage>
</organism>
<dbReference type="AlphaFoldDB" id="A0A1Y5PD54"/>
<gene>
    <name evidence="1" type="ORF">MHPYR_340021</name>
</gene>